<feature type="chain" id="PRO_5018229032" evidence="2">
    <location>
        <begin position="19"/>
        <end position="217"/>
    </location>
</feature>
<feature type="region of interest" description="Disordered" evidence="1">
    <location>
        <begin position="24"/>
        <end position="128"/>
    </location>
</feature>
<dbReference type="InParanoid" id="A0A3N4KX82"/>
<dbReference type="EMBL" id="ML119125">
    <property type="protein sequence ID" value="RPB12961.1"/>
    <property type="molecule type" value="Genomic_DNA"/>
</dbReference>
<feature type="compositionally biased region" description="Low complexity" evidence="1">
    <location>
        <begin position="24"/>
        <end position="33"/>
    </location>
</feature>
<keyword evidence="4" id="KW-1185">Reference proteome</keyword>
<keyword evidence="2" id="KW-0732">Signal</keyword>
<gene>
    <name evidence="3" type="ORF">P167DRAFT_544990</name>
</gene>
<proteinExistence type="predicted"/>
<sequence length="217" mass="23121">MATPRITASAILITLAVSSIMNVSSSSSSSTSSNKPLTKPWEQGSKKPLITKTQQTHKAQAAPFKSQHGEPWKGSSGFPGSQAPLRGGGSTRRIVSLSSTFHRTSVERPHARPPTPRTTNLRGDPQPQLKNTIHRVITYEAAPSTHTMSTVAVTGRRVIWYSPAPGTRILDKATVLLLTVEPRTLYVPGSNTRCLYLTSSLTTRPLAHGGCCAGGGA</sequence>
<reference evidence="3 4" key="1">
    <citation type="journal article" date="2018" name="Nat. Ecol. Evol.">
        <title>Pezizomycetes genomes reveal the molecular basis of ectomycorrhizal truffle lifestyle.</title>
        <authorList>
            <person name="Murat C."/>
            <person name="Payen T."/>
            <person name="Noel B."/>
            <person name="Kuo A."/>
            <person name="Morin E."/>
            <person name="Chen J."/>
            <person name="Kohler A."/>
            <person name="Krizsan K."/>
            <person name="Balestrini R."/>
            <person name="Da Silva C."/>
            <person name="Montanini B."/>
            <person name="Hainaut M."/>
            <person name="Levati E."/>
            <person name="Barry K.W."/>
            <person name="Belfiori B."/>
            <person name="Cichocki N."/>
            <person name="Clum A."/>
            <person name="Dockter R.B."/>
            <person name="Fauchery L."/>
            <person name="Guy J."/>
            <person name="Iotti M."/>
            <person name="Le Tacon F."/>
            <person name="Lindquist E.A."/>
            <person name="Lipzen A."/>
            <person name="Malagnac F."/>
            <person name="Mello A."/>
            <person name="Molinier V."/>
            <person name="Miyauchi S."/>
            <person name="Poulain J."/>
            <person name="Riccioni C."/>
            <person name="Rubini A."/>
            <person name="Sitrit Y."/>
            <person name="Splivallo R."/>
            <person name="Traeger S."/>
            <person name="Wang M."/>
            <person name="Zifcakova L."/>
            <person name="Wipf D."/>
            <person name="Zambonelli A."/>
            <person name="Paolocci F."/>
            <person name="Nowrousian M."/>
            <person name="Ottonello S."/>
            <person name="Baldrian P."/>
            <person name="Spatafora J.W."/>
            <person name="Henrissat B."/>
            <person name="Nagy L.G."/>
            <person name="Aury J.M."/>
            <person name="Wincker P."/>
            <person name="Grigoriev I.V."/>
            <person name="Bonfante P."/>
            <person name="Martin F.M."/>
        </authorList>
    </citation>
    <scope>NUCLEOTIDE SEQUENCE [LARGE SCALE GENOMIC DNA]</scope>
    <source>
        <strain evidence="3 4">CCBAS932</strain>
    </source>
</reference>
<evidence type="ECO:0000313" key="4">
    <source>
        <dbReference type="Proteomes" id="UP000277580"/>
    </source>
</evidence>
<dbReference type="Proteomes" id="UP000277580">
    <property type="component" value="Unassembled WGS sequence"/>
</dbReference>
<feature type="signal peptide" evidence="2">
    <location>
        <begin position="1"/>
        <end position="18"/>
    </location>
</feature>
<name>A0A3N4KX82_9PEZI</name>
<evidence type="ECO:0000256" key="1">
    <source>
        <dbReference type="SAM" id="MobiDB-lite"/>
    </source>
</evidence>
<dbReference type="AlphaFoldDB" id="A0A3N4KX82"/>
<evidence type="ECO:0000256" key="2">
    <source>
        <dbReference type="SAM" id="SignalP"/>
    </source>
</evidence>
<organism evidence="3 4">
    <name type="scientific">Morchella conica CCBAS932</name>
    <dbReference type="NCBI Taxonomy" id="1392247"/>
    <lineage>
        <taxon>Eukaryota</taxon>
        <taxon>Fungi</taxon>
        <taxon>Dikarya</taxon>
        <taxon>Ascomycota</taxon>
        <taxon>Pezizomycotina</taxon>
        <taxon>Pezizomycetes</taxon>
        <taxon>Pezizales</taxon>
        <taxon>Morchellaceae</taxon>
        <taxon>Morchella</taxon>
    </lineage>
</organism>
<protein>
    <submittedName>
        <fullName evidence="3">Uncharacterized protein</fullName>
    </submittedName>
</protein>
<evidence type="ECO:0000313" key="3">
    <source>
        <dbReference type="EMBL" id="RPB12961.1"/>
    </source>
</evidence>
<dbReference type="OrthoDB" id="10473870at2759"/>
<accession>A0A3N4KX82</accession>